<evidence type="ECO:0000256" key="2">
    <source>
        <dbReference type="ARBA" id="ARBA00022857"/>
    </source>
</evidence>
<comment type="similarity">
    <text evidence="1">Belongs to the aldehyde dehydrogenase family.</text>
</comment>
<dbReference type="SUPFAM" id="SSF53720">
    <property type="entry name" value="ALDH-like"/>
    <property type="match status" value="1"/>
</dbReference>
<dbReference type="PANTHER" id="PTHR43217">
    <property type="entry name" value="SUCCINATE SEMIALDEHYDE DEHYDROGENASE [NAD(P)+] SAD"/>
    <property type="match status" value="1"/>
</dbReference>
<dbReference type="Gene3D" id="3.40.605.10">
    <property type="entry name" value="Aldehyde Dehydrogenase, Chain A, domain 1"/>
    <property type="match status" value="1"/>
</dbReference>
<evidence type="ECO:0000259" key="4">
    <source>
        <dbReference type="Pfam" id="PF00171"/>
    </source>
</evidence>
<dbReference type="InterPro" id="IPR047110">
    <property type="entry name" value="GABD/Sad-like"/>
</dbReference>
<comment type="caution">
    <text evidence="5">The sequence shown here is derived from an EMBL/GenBank/DDBJ whole genome shotgun (WGS) entry which is preliminary data.</text>
</comment>
<dbReference type="Pfam" id="PF00171">
    <property type="entry name" value="Aldedh"/>
    <property type="match status" value="1"/>
</dbReference>
<keyword evidence="2" id="KW-0521">NADP</keyword>
<gene>
    <name evidence="5" type="ORF">SAMN04487783_0828</name>
</gene>
<name>A0AA94KZ26_9MICO</name>
<dbReference type="Gene3D" id="3.40.309.10">
    <property type="entry name" value="Aldehyde Dehydrogenase, Chain A, domain 2"/>
    <property type="match status" value="1"/>
</dbReference>
<dbReference type="InterPro" id="IPR016161">
    <property type="entry name" value="Ald_DH/histidinol_DH"/>
</dbReference>
<organism evidence="5 6">
    <name type="scientific">Agrococcus baldri</name>
    <dbReference type="NCBI Taxonomy" id="153730"/>
    <lineage>
        <taxon>Bacteria</taxon>
        <taxon>Bacillati</taxon>
        <taxon>Actinomycetota</taxon>
        <taxon>Actinomycetes</taxon>
        <taxon>Micrococcales</taxon>
        <taxon>Microbacteriaceae</taxon>
        <taxon>Agrococcus</taxon>
    </lineage>
</organism>
<dbReference type="InterPro" id="IPR016163">
    <property type="entry name" value="Ald_DH_C"/>
</dbReference>
<dbReference type="InterPro" id="IPR044148">
    <property type="entry name" value="ALDH_GabD1-like"/>
</dbReference>
<evidence type="ECO:0000256" key="1">
    <source>
        <dbReference type="ARBA" id="ARBA00009986"/>
    </source>
</evidence>
<dbReference type="InterPro" id="IPR016162">
    <property type="entry name" value="Ald_DH_N"/>
</dbReference>
<dbReference type="PANTHER" id="PTHR43217:SF2">
    <property type="entry name" value="SUCCINATE-SEMIALDEHYDE DEHYDROGENASE [NADP(+)]"/>
    <property type="match status" value="1"/>
</dbReference>
<dbReference type="CDD" id="cd07100">
    <property type="entry name" value="ALDH_SSADH1_GabD1"/>
    <property type="match status" value="1"/>
</dbReference>
<sequence>MYTVTNPATGQVVAEHPTASDVEITEAVARADCAAAALRATELSQRTAVLSRIAELHVEHRDRLAAIATQEMGKPIVQACFEVDIVASIYRYYAEHSATHLADEWLDVVAGGTALVRKEALGALLGIMPWNFPYYQVARFAAPNLAIGNTILLKHAPQCPESALAQAGLIRQALAEHGLPEDAYVNVFATNEQVSTMIADPRVRGVSLTGSERAGAAVASQAGAHLKPVVLELGGSDPFMLLDTVDLDTVVERAVFGRMINGGQACNASKRFLVMDGLYEQFSEKFTDAMRAISPADPAEQDTFLGPLSSEAAVEALDAQVRRAVEQGATVLTGGKRVDAPGAYYEPTVLADITPDMDVFGQELFGPVAVLHRVTDEEHLVELANGTPFGLGSSIHTDDEERALRLADRIEAGMVFINEPGGTAAELPFGGTKRSGFGRELGKRGLTAFVNEKLIRVAP</sequence>
<evidence type="ECO:0000313" key="5">
    <source>
        <dbReference type="EMBL" id="SFS04088.1"/>
    </source>
</evidence>
<feature type="domain" description="Aldehyde dehydrogenase" evidence="4">
    <location>
        <begin position="3"/>
        <end position="454"/>
    </location>
</feature>
<protein>
    <submittedName>
        <fullName evidence="5">Succinate-semialdehyde dehydrogenase / glutarate-semialdehyde dehydrogenase</fullName>
    </submittedName>
</protein>
<dbReference type="GO" id="GO:0004777">
    <property type="term" value="F:succinate-semialdehyde dehydrogenase (NAD+) activity"/>
    <property type="evidence" value="ECO:0007669"/>
    <property type="project" value="TreeGrafter"/>
</dbReference>
<keyword evidence="3" id="KW-0560">Oxidoreductase</keyword>
<dbReference type="InterPro" id="IPR015590">
    <property type="entry name" value="Aldehyde_DH_dom"/>
</dbReference>
<proteinExistence type="inferred from homology"/>
<accession>A0AA94KZ26</accession>
<evidence type="ECO:0000313" key="6">
    <source>
        <dbReference type="Proteomes" id="UP000198506"/>
    </source>
</evidence>
<dbReference type="AlphaFoldDB" id="A0AA94KZ26"/>
<reference evidence="5 6" key="1">
    <citation type="submission" date="2016-10" db="EMBL/GenBank/DDBJ databases">
        <authorList>
            <person name="Varghese N."/>
            <person name="Submissions S."/>
        </authorList>
    </citation>
    <scope>NUCLEOTIDE SEQUENCE [LARGE SCALE GENOMIC DNA]</scope>
    <source>
        <strain evidence="5 6">IAM 15147</strain>
    </source>
</reference>
<keyword evidence="6" id="KW-1185">Reference proteome</keyword>
<dbReference type="RefSeq" id="WP_092916074.1">
    <property type="nucleotide sequence ID" value="NZ_FOZN01000001.1"/>
</dbReference>
<dbReference type="Proteomes" id="UP000198506">
    <property type="component" value="Unassembled WGS sequence"/>
</dbReference>
<dbReference type="EMBL" id="FOZN01000001">
    <property type="protein sequence ID" value="SFS04088.1"/>
    <property type="molecule type" value="Genomic_DNA"/>
</dbReference>
<dbReference type="GO" id="GO:0004030">
    <property type="term" value="F:aldehyde dehydrogenase [NAD(P)+] activity"/>
    <property type="evidence" value="ECO:0007669"/>
    <property type="project" value="InterPro"/>
</dbReference>
<evidence type="ECO:0000256" key="3">
    <source>
        <dbReference type="ARBA" id="ARBA00023002"/>
    </source>
</evidence>
<dbReference type="FunFam" id="3.40.309.10:FF:000010">
    <property type="entry name" value="Gamma-aminobutyraldehyde dehydrogenase"/>
    <property type="match status" value="1"/>
</dbReference>